<accession>A0A919MF66</accession>
<feature type="chain" id="PRO_5038078481" description="DUF2690 domain-containing protein" evidence="1">
    <location>
        <begin position="29"/>
        <end position="205"/>
    </location>
</feature>
<evidence type="ECO:0000256" key="1">
    <source>
        <dbReference type="SAM" id="SignalP"/>
    </source>
</evidence>
<reference evidence="2" key="1">
    <citation type="submission" date="2021-01" db="EMBL/GenBank/DDBJ databases">
        <title>Whole genome shotgun sequence of Actinoplanes nipponensis NBRC 14063.</title>
        <authorList>
            <person name="Komaki H."/>
            <person name="Tamura T."/>
        </authorList>
    </citation>
    <scope>NUCLEOTIDE SEQUENCE</scope>
    <source>
        <strain evidence="2">NBRC 14063</strain>
    </source>
</reference>
<keyword evidence="3" id="KW-1185">Reference proteome</keyword>
<evidence type="ECO:0000313" key="2">
    <source>
        <dbReference type="EMBL" id="GIE47194.1"/>
    </source>
</evidence>
<comment type="caution">
    <text evidence="2">The sequence shown here is derived from an EMBL/GenBank/DDBJ whole genome shotgun (WGS) entry which is preliminary data.</text>
</comment>
<evidence type="ECO:0008006" key="4">
    <source>
        <dbReference type="Google" id="ProtNLM"/>
    </source>
</evidence>
<protein>
    <recommendedName>
        <fullName evidence="4">DUF2690 domain-containing protein</fullName>
    </recommendedName>
</protein>
<evidence type="ECO:0000313" key="3">
    <source>
        <dbReference type="Proteomes" id="UP000647172"/>
    </source>
</evidence>
<dbReference type="Proteomes" id="UP000647172">
    <property type="component" value="Unassembled WGS sequence"/>
</dbReference>
<dbReference type="Pfam" id="PF10901">
    <property type="entry name" value="DUF2690"/>
    <property type="match status" value="1"/>
</dbReference>
<dbReference type="InterPro" id="IPR021224">
    <property type="entry name" value="DUF2690"/>
</dbReference>
<organism evidence="2 3">
    <name type="scientific">Actinoplanes nipponensis</name>
    <dbReference type="NCBI Taxonomy" id="135950"/>
    <lineage>
        <taxon>Bacteria</taxon>
        <taxon>Bacillati</taxon>
        <taxon>Actinomycetota</taxon>
        <taxon>Actinomycetes</taxon>
        <taxon>Micromonosporales</taxon>
        <taxon>Micromonosporaceae</taxon>
        <taxon>Actinoplanes</taxon>
    </lineage>
</organism>
<keyword evidence="1" id="KW-0732">Signal</keyword>
<name>A0A919MF66_9ACTN</name>
<dbReference type="AlphaFoldDB" id="A0A919MF66"/>
<sequence>MTWFARAATALLTLVATATVLTPGGATAAAPGGRTFLKATTIRSDDGKVLPATIYRLPNGYTETVVEPAAFQKALAAAAESSDPCGYVCDGKNPATYPVLGRDGHTYLCGSDAFSPRTLNGGYAVVELRYSPRCRTAWTRGCCYTVFSGFSYYSNGVQRDWVYAEARNSGKSVYTVMLNDAYLQYKACYDSQIGGTPEWACTGKY</sequence>
<gene>
    <name evidence="2" type="ORF">Ani05nite_07280</name>
</gene>
<feature type="signal peptide" evidence="1">
    <location>
        <begin position="1"/>
        <end position="28"/>
    </location>
</feature>
<proteinExistence type="predicted"/>
<dbReference type="EMBL" id="BOMQ01000008">
    <property type="protein sequence ID" value="GIE47194.1"/>
    <property type="molecule type" value="Genomic_DNA"/>
</dbReference>